<dbReference type="AlphaFoldDB" id="A0A5C5V8Z9"/>
<evidence type="ECO:0000313" key="3">
    <source>
        <dbReference type="Proteomes" id="UP000318878"/>
    </source>
</evidence>
<feature type="signal peptide" evidence="1">
    <location>
        <begin position="1"/>
        <end position="25"/>
    </location>
</feature>
<gene>
    <name evidence="2" type="ORF">Enr8_16090</name>
</gene>
<evidence type="ECO:0000313" key="2">
    <source>
        <dbReference type="EMBL" id="TWT34215.1"/>
    </source>
</evidence>
<proteinExistence type="predicted"/>
<feature type="chain" id="PRO_5022930838" evidence="1">
    <location>
        <begin position="26"/>
        <end position="137"/>
    </location>
</feature>
<dbReference type="RefSeq" id="WP_146430247.1">
    <property type="nucleotide sequence ID" value="NZ_SJPF01000002.1"/>
</dbReference>
<comment type="caution">
    <text evidence="2">The sequence shown here is derived from an EMBL/GenBank/DDBJ whole genome shotgun (WGS) entry which is preliminary data.</text>
</comment>
<accession>A0A5C5V8Z9</accession>
<dbReference type="Proteomes" id="UP000318878">
    <property type="component" value="Unassembled WGS sequence"/>
</dbReference>
<evidence type="ECO:0000256" key="1">
    <source>
        <dbReference type="SAM" id="SignalP"/>
    </source>
</evidence>
<name>A0A5C5V8Z9_9BACT</name>
<keyword evidence="1" id="KW-0732">Signal</keyword>
<dbReference type="EMBL" id="SJPF01000002">
    <property type="protein sequence ID" value="TWT34215.1"/>
    <property type="molecule type" value="Genomic_DNA"/>
</dbReference>
<protein>
    <submittedName>
        <fullName evidence="2">Uncharacterized protein</fullName>
    </submittedName>
</protein>
<reference evidence="2 3" key="1">
    <citation type="submission" date="2019-02" db="EMBL/GenBank/DDBJ databases">
        <title>Deep-cultivation of Planctomycetes and their phenomic and genomic characterization uncovers novel biology.</title>
        <authorList>
            <person name="Wiegand S."/>
            <person name="Jogler M."/>
            <person name="Boedeker C."/>
            <person name="Pinto D."/>
            <person name="Vollmers J."/>
            <person name="Rivas-Marin E."/>
            <person name="Kohn T."/>
            <person name="Peeters S.H."/>
            <person name="Heuer A."/>
            <person name="Rast P."/>
            <person name="Oberbeckmann S."/>
            <person name="Bunk B."/>
            <person name="Jeske O."/>
            <person name="Meyerdierks A."/>
            <person name="Storesund J.E."/>
            <person name="Kallscheuer N."/>
            <person name="Luecker S."/>
            <person name="Lage O.M."/>
            <person name="Pohl T."/>
            <person name="Merkel B.J."/>
            <person name="Hornburger P."/>
            <person name="Mueller R.-W."/>
            <person name="Bruemmer F."/>
            <person name="Labrenz M."/>
            <person name="Spormann A.M."/>
            <person name="Op Den Camp H."/>
            <person name="Overmann J."/>
            <person name="Amann R."/>
            <person name="Jetten M.S.M."/>
            <person name="Mascher T."/>
            <person name="Medema M.H."/>
            <person name="Devos D.P."/>
            <person name="Kaster A.-K."/>
            <person name="Ovreas L."/>
            <person name="Rohde M."/>
            <person name="Galperin M.Y."/>
            <person name="Jogler C."/>
        </authorList>
    </citation>
    <scope>NUCLEOTIDE SEQUENCE [LARGE SCALE GENOMIC DNA]</scope>
    <source>
        <strain evidence="2 3">Enr8</strain>
    </source>
</reference>
<organism evidence="2 3">
    <name type="scientific">Blastopirellula retiformator</name>
    <dbReference type="NCBI Taxonomy" id="2527970"/>
    <lineage>
        <taxon>Bacteria</taxon>
        <taxon>Pseudomonadati</taxon>
        <taxon>Planctomycetota</taxon>
        <taxon>Planctomycetia</taxon>
        <taxon>Pirellulales</taxon>
        <taxon>Pirellulaceae</taxon>
        <taxon>Blastopirellula</taxon>
    </lineage>
</organism>
<sequence precursor="true">MSKPVFKLTLVPLMLAAFFLCPALAVCDGVGSLTMAGQWTLNGETWMVMCHFSGDDNASDHLRSNAIILCKQGGSTNPNLICGAKRVQVTFDEKKGIRTLCFESPSLSSACRGGGGWNLGSRGERLIGPVGVADREE</sequence>
<keyword evidence="3" id="KW-1185">Reference proteome</keyword>